<comment type="caution">
    <text evidence="2">The sequence shown here is derived from an EMBL/GenBank/DDBJ whole genome shotgun (WGS) entry which is preliminary data.</text>
</comment>
<keyword evidence="3" id="KW-1185">Reference proteome</keyword>
<gene>
    <name evidence="2" type="ORF">H6A60_10990</name>
</gene>
<dbReference type="InterPro" id="IPR013425">
    <property type="entry name" value="Autotrns_rpt"/>
</dbReference>
<evidence type="ECO:0008006" key="4">
    <source>
        <dbReference type="Google" id="ProtNLM"/>
    </source>
</evidence>
<accession>A0ABS2DUM7</accession>
<dbReference type="Proteomes" id="UP000715095">
    <property type="component" value="Unassembled WGS sequence"/>
</dbReference>
<keyword evidence="1" id="KW-0732">Signal</keyword>
<protein>
    <recommendedName>
        <fullName evidence="4">Autotransporter domain-containing protein</fullName>
    </recommendedName>
</protein>
<dbReference type="NCBIfam" id="TIGR02601">
    <property type="entry name" value="autotrns_rpt"/>
    <property type="match status" value="1"/>
</dbReference>
<evidence type="ECO:0000313" key="3">
    <source>
        <dbReference type="Proteomes" id="UP000715095"/>
    </source>
</evidence>
<name>A0ABS2DUM7_9BURK</name>
<sequence>MITDSSGAGTLLITGQIELTGENDYNSVTQVSGANASLTVGSSGLGATSSLDLSGGATFVNAAGATNSAERMRSSGSNIVLNEGSELKLTGGANGGVASEITGGSISGSGTLTVGGPLNVSGSITDGGFTGQIKAGSADLNKGAHIRFYSTESGNAGLGTGEVAFSSYRDVVYIFDGESTAGSTTLTNTYTGNGQIKVVNSGSGSLLFDFSENQAEKGNFTGALLLQDADYHLYEDAGELKNATLKVSGGSHITVNSAGNVSDRAVGKLELAGGELDFGEMTEGSDSGQIVVGGLGDFTTPQGVIKVALGENNNATGSDVFDLNKDLSVQLIEGFDATDPAIDLSQLQFSSVEERQQVKQSDRYADGSATAVLTYSSGHLVGNTNGIGASWTLSKINLLSGNGSGFLIDASAETGDSGTISALITGEGSIEFASGTITLNHANNTYTGNTYVTDGKLELAANEALGDSALLEVTGSGTVSVGSTAQSIGSISVAGENGLSMAGGSLTLTSGASTISSANNDVSGTVALSGQGTTLTIQNASGVGGPATTISLGDDTSVIFAVSGFADGGTFAKINNKLSGAGTVQIGNGTDKMYLELLNTDNAFGKLLVTSGATVLVNGLN</sequence>
<organism evidence="2 3">
    <name type="scientific">Sutterella massiliensis</name>
    <dbReference type="NCBI Taxonomy" id="1816689"/>
    <lineage>
        <taxon>Bacteria</taxon>
        <taxon>Pseudomonadati</taxon>
        <taxon>Pseudomonadota</taxon>
        <taxon>Betaproteobacteria</taxon>
        <taxon>Burkholderiales</taxon>
        <taxon>Sutterellaceae</taxon>
        <taxon>Sutterella</taxon>
    </lineage>
</organism>
<proteinExistence type="predicted"/>
<feature type="non-terminal residue" evidence="2">
    <location>
        <position position="621"/>
    </location>
</feature>
<evidence type="ECO:0000313" key="2">
    <source>
        <dbReference type="EMBL" id="MBM6704992.1"/>
    </source>
</evidence>
<evidence type="ECO:0000256" key="1">
    <source>
        <dbReference type="ARBA" id="ARBA00022729"/>
    </source>
</evidence>
<reference evidence="2 3" key="1">
    <citation type="journal article" date="2021" name="Sci. Rep.">
        <title>The distribution of antibiotic resistance genes in chicken gut microbiota commensals.</title>
        <authorList>
            <person name="Juricova H."/>
            <person name="Matiasovicova J."/>
            <person name="Kubasova T."/>
            <person name="Cejkova D."/>
            <person name="Rychlik I."/>
        </authorList>
    </citation>
    <scope>NUCLEOTIDE SEQUENCE [LARGE SCALE GENOMIC DNA]</scope>
    <source>
        <strain evidence="2 3">An829</strain>
    </source>
</reference>
<dbReference type="RefSeq" id="WP_205104575.1">
    <property type="nucleotide sequence ID" value="NZ_JACJJC010000045.1"/>
</dbReference>
<dbReference type="EMBL" id="JACJJC010000045">
    <property type="protein sequence ID" value="MBM6704992.1"/>
    <property type="molecule type" value="Genomic_DNA"/>
</dbReference>